<name>A0ACC1T9R3_9APHY</name>
<dbReference type="Proteomes" id="UP001148662">
    <property type="component" value="Unassembled WGS sequence"/>
</dbReference>
<organism evidence="1 2">
    <name type="scientific">Phlebia brevispora</name>
    <dbReference type="NCBI Taxonomy" id="194682"/>
    <lineage>
        <taxon>Eukaryota</taxon>
        <taxon>Fungi</taxon>
        <taxon>Dikarya</taxon>
        <taxon>Basidiomycota</taxon>
        <taxon>Agaricomycotina</taxon>
        <taxon>Agaricomycetes</taxon>
        <taxon>Polyporales</taxon>
        <taxon>Meruliaceae</taxon>
        <taxon>Phlebia</taxon>
    </lineage>
</organism>
<sequence>MEAPHTHYSDTDDSPSSDTPLPSRSFIPPGSLETLSDTYFTVLRHSHFPGHSVRIKKSYFCDGKVQAFTGYIDVEARHLFFYFFESRRDPAKDDVVLWAYGGLGCSSSFGVFMELGPCVVISPNSTMYNPYGWNEYANMIFIDQPIGVGFSYAELNEFVSKPEEAAKDVTAFVTIFFEHFTQFRGRPFHMAGESYGGRYIPVFASEVYDRNAELQQAGLLPINLTSIVIGNGCTDNLKMVSSYYDMACLPRPVDPVLDINTCITMKRGLSRCEQWSKDKSADEAYVHVSDSALQDMCYPVIQDISAYLDRLDVRRAIGVDASIVSNFTACSADINSAFREAMDWAAPTQYYIEALLERGIRVLLYVGERDWGCNWVSNERMTLDLQWSGQAAYLKEPVTEWHVDGVVAGRRRSVGPLTFTIVLEAGHMSQPYRTLIDGELDTLSLVSRRPPSTLQSLRSVIDMKGPRQKRVVKQKVSLLAEFARAINILDSIQHAISGEMGKSMHALSREEGEIVSQIQACVDRVSHLIPELGAIRDELFVQYDHWNRIRSAGSLPSEILRKIFKLVADEDRSLCRRRIMHVCHHWRVVGLNDPSLWTTIRLNPKALSVSYIATFLQRSFPLPLTISNLRYYSRTKDKEACLRRLTKLVFAHHHRIRELEFPWFCPSRFVRALSHSSNKSWQTLESVKLMCREQFLFDWRCAPRLTSISVLYYGDTQALPSSFIVPSLRSLRLTGPGLLMLEESLPALSRMPLLEEIELRIHRPTPRTALLPEVARNARAAHPSTIPRTHLPHLRWLFLNTDAPDSLHFVNRLVYPESATITLTESSILEWLPPESHLKQPGKLQLRGSLRAPKACRVFTGTGRHERSEDLIILQHDTSPGSPPYYRFPFTHPDGERPRDQARLSMIWALLLNSLNLSALEILELPMEIAEVLKGRLGVANNVRRLQVTRMTFADARVLCEDSEPQNTLFPRLESMILDPLPERKPSRTMLRDSIIELTLHQKTEGLVEALRSREALGRPIKEVYLGTHAQLPELIERLKRDVPEAVVHLGVDVDSPVA</sequence>
<keyword evidence="2" id="KW-1185">Reference proteome</keyword>
<protein>
    <submittedName>
        <fullName evidence="1">Uncharacterized protein</fullName>
    </submittedName>
</protein>
<comment type="caution">
    <text evidence="1">The sequence shown here is derived from an EMBL/GenBank/DDBJ whole genome shotgun (WGS) entry which is preliminary data.</text>
</comment>
<dbReference type="EMBL" id="JANHOG010000235">
    <property type="protein sequence ID" value="KAJ3556502.1"/>
    <property type="molecule type" value="Genomic_DNA"/>
</dbReference>
<evidence type="ECO:0000313" key="1">
    <source>
        <dbReference type="EMBL" id="KAJ3556502.1"/>
    </source>
</evidence>
<proteinExistence type="predicted"/>
<evidence type="ECO:0000313" key="2">
    <source>
        <dbReference type="Proteomes" id="UP001148662"/>
    </source>
</evidence>
<accession>A0ACC1T9R3</accession>
<reference evidence="1" key="1">
    <citation type="submission" date="2022-07" db="EMBL/GenBank/DDBJ databases">
        <title>Genome Sequence of Phlebia brevispora.</title>
        <authorList>
            <person name="Buettner E."/>
        </authorList>
    </citation>
    <scope>NUCLEOTIDE SEQUENCE</scope>
    <source>
        <strain evidence="1">MPL23</strain>
    </source>
</reference>
<gene>
    <name evidence="1" type="ORF">NM688_g1995</name>
</gene>